<feature type="transmembrane region" description="Helical" evidence="9">
    <location>
        <begin position="366"/>
        <end position="386"/>
    </location>
</feature>
<reference evidence="10 11" key="1">
    <citation type="submission" date="2021-02" db="EMBL/GenBank/DDBJ databases">
        <title>PHA producing bacteria isolated from coastal sediment in Guangdong, Shenzhen.</title>
        <authorList>
            <person name="Zheng W."/>
            <person name="Yu S."/>
            <person name="Huang Y."/>
        </authorList>
    </citation>
    <scope>NUCLEOTIDE SEQUENCE [LARGE SCALE GENOMIC DNA]</scope>
    <source>
        <strain evidence="10 11">TN21-5</strain>
    </source>
</reference>
<dbReference type="Gene3D" id="3.30.70.1320">
    <property type="entry name" value="Multidrug efflux transporter AcrB pore domain like"/>
    <property type="match status" value="1"/>
</dbReference>
<evidence type="ECO:0000313" key="10">
    <source>
        <dbReference type="EMBL" id="MBN7769721.1"/>
    </source>
</evidence>
<feature type="transmembrane region" description="Helical" evidence="9">
    <location>
        <begin position="926"/>
        <end position="950"/>
    </location>
</feature>
<evidence type="ECO:0000256" key="9">
    <source>
        <dbReference type="RuleBase" id="RU364070"/>
    </source>
</evidence>
<comment type="caution">
    <text evidence="10">The sequence shown here is derived from an EMBL/GenBank/DDBJ whole genome shotgun (WGS) entry which is preliminary data.</text>
</comment>
<comment type="subcellular location">
    <subcellularLocation>
        <location evidence="1 9">Cell inner membrane</location>
        <topology evidence="1 9">Multi-pass membrane protein</topology>
    </subcellularLocation>
</comment>
<dbReference type="InterPro" id="IPR027463">
    <property type="entry name" value="AcrB_DN_DC_subdom"/>
</dbReference>
<sequence>MAKFFLQRPVFAVVLSIVLVLSGLLVLVGLPVSQFPEVAPPTVDINTVYPGADAETVIDSVISPMDSQINGVTDMRYIRAVAGNDGSARIQVTFALERDVDIAAVETQNRVSQVSSRLPQEVNDIGVSVAKSSPDVLMFAAVYSPDNSKDRSFLDNYLNNFWVDELKRTPGVGDLKVFGSEFGMRVWLKPDRMAALGLTPSDIVAAIQEQNKQAAAGQVGQPPADTESGFQYSLTLQGRLVEVSDFENVILRANSDGSILRLKDVARVELGAKDYNIYGQFNDNVSSAFAVYLSPGANAMETSELLRAKMQELSGDLPSGVDYSVVYDTSKFVEASIDEVVKTFIEALVLVTIVVFIFLQNWRATLIPMLAVPISLIATFISYQVLGFSINTLSLFGMVLAIGIVVDDAIVVVEAVEEKMESEGLSAFEATKKAMDEVSGALVAMALVLAVVFIPMAFVPGVTGQLYKQFALTIAVSTMFSALVALTLSPVMCASILKRKAEVEENPGLMTRFFRGFNRRFDQFTQGYLKLTGSMVRALKRLALFFVILIIGIYALSSVTPTGFVPEEDQGAFFVQALLPEASTTTRTEAVVNDVSEKLQALPGVEGVLGITGFDLITGVSASNGGLLVVQLEDWGDRQNAEEQLSALLGKAQEIGNQTEEAMVFAFNPPALPGYGAVSGVSMMLQAQRGQSPDELSAMTQQFIAAATARPEIAHLSTTYASATPNYRLEVDREKIKKLGIPVSEVFGTLQIFLGSYQVNDFTVFGENYRVSLQAEPEFRRDIKTLSELHVRNASGEMVPLDTLVSYEPSTSPRYIMRYNLFPSAELTGIPAPGYSTGQVLDALKEVAATELPDGFGYTWSGQTLEEVETGNTGTYVLLLSIVAVFLFLAALYESWSVPFAVLLAVPFGLLGVFAGLLATGMEFNVYGQIGLVTLVGLSAKNAILIVEYAKLHYEKKGYSLIDAAIAAARLRLRPILMTSFAFILGVVPLMIASGAGSASKNSVGLVVFCGMFVATMMGVFFVPAFYVMVQKLSEKFTGGKKNREIAEQ</sequence>
<feature type="transmembrane region" description="Helical" evidence="9">
    <location>
        <begin position="1004"/>
        <end position="1028"/>
    </location>
</feature>
<protein>
    <recommendedName>
        <fullName evidence="9">Efflux pump membrane transporter</fullName>
    </recommendedName>
</protein>
<feature type="transmembrane region" description="Helical" evidence="9">
    <location>
        <begin position="437"/>
        <end position="458"/>
    </location>
</feature>
<dbReference type="InterPro" id="IPR001036">
    <property type="entry name" value="Acrflvin-R"/>
</dbReference>
<dbReference type="PANTHER" id="PTHR32063">
    <property type="match status" value="1"/>
</dbReference>
<feature type="transmembrane region" description="Helical" evidence="9">
    <location>
        <begin position="874"/>
        <end position="893"/>
    </location>
</feature>
<dbReference type="NCBIfam" id="TIGR00915">
    <property type="entry name" value="2A0602"/>
    <property type="match status" value="1"/>
</dbReference>
<keyword evidence="8 9" id="KW-0472">Membrane</keyword>
<dbReference type="Gene3D" id="3.30.70.1430">
    <property type="entry name" value="Multidrug efflux transporter AcrB pore domain"/>
    <property type="match status" value="2"/>
</dbReference>
<accession>A0ABS3BDP1</accession>
<keyword evidence="5 9" id="KW-0997">Cell inner membrane</keyword>
<dbReference type="Gene3D" id="3.30.70.1440">
    <property type="entry name" value="Multidrug efflux transporter AcrB pore domain"/>
    <property type="match status" value="1"/>
</dbReference>
<evidence type="ECO:0000256" key="6">
    <source>
        <dbReference type="ARBA" id="ARBA00022692"/>
    </source>
</evidence>
<dbReference type="RefSeq" id="WP_206557128.1">
    <property type="nucleotide sequence ID" value="NZ_JAFKDB010000008.1"/>
</dbReference>
<evidence type="ECO:0000256" key="1">
    <source>
        <dbReference type="ARBA" id="ARBA00004429"/>
    </source>
</evidence>
<dbReference type="Gene3D" id="1.20.1640.10">
    <property type="entry name" value="Multidrug efflux transporter AcrB transmembrane domain"/>
    <property type="match status" value="2"/>
</dbReference>
<feature type="transmembrane region" description="Helical" evidence="9">
    <location>
        <begin position="900"/>
        <end position="920"/>
    </location>
</feature>
<evidence type="ECO:0000256" key="2">
    <source>
        <dbReference type="ARBA" id="ARBA00010942"/>
    </source>
</evidence>
<feature type="transmembrane region" description="Helical" evidence="9">
    <location>
        <begin position="392"/>
        <end position="416"/>
    </location>
</feature>
<feature type="transmembrane region" description="Helical" evidence="9">
    <location>
        <begin position="971"/>
        <end position="992"/>
    </location>
</feature>
<comment type="similarity">
    <text evidence="2 9">Belongs to the resistance-nodulation-cell division (RND) (TC 2.A.6) family.</text>
</comment>
<keyword evidence="7 9" id="KW-1133">Transmembrane helix</keyword>
<name>A0ABS3BDP1_9GAMM</name>
<evidence type="ECO:0000256" key="7">
    <source>
        <dbReference type="ARBA" id="ARBA00022989"/>
    </source>
</evidence>
<dbReference type="Proteomes" id="UP000664344">
    <property type="component" value="Unassembled WGS sequence"/>
</dbReference>
<feature type="transmembrane region" description="Helical" evidence="9">
    <location>
        <begin position="340"/>
        <end position="359"/>
    </location>
</feature>
<dbReference type="Gene3D" id="3.30.2090.10">
    <property type="entry name" value="Multidrug efflux transporter AcrB TolC docking domain, DN and DC subdomains"/>
    <property type="match status" value="2"/>
</dbReference>
<feature type="transmembrane region" description="Helical" evidence="9">
    <location>
        <begin position="12"/>
        <end position="32"/>
    </location>
</feature>
<dbReference type="PRINTS" id="PR00702">
    <property type="entry name" value="ACRIFLAVINRP"/>
</dbReference>
<evidence type="ECO:0000256" key="8">
    <source>
        <dbReference type="ARBA" id="ARBA00023136"/>
    </source>
</evidence>
<gene>
    <name evidence="10" type="ORF">JYP53_07390</name>
</gene>
<dbReference type="NCBIfam" id="NF000282">
    <property type="entry name" value="RND_permease_1"/>
    <property type="match status" value="1"/>
</dbReference>
<keyword evidence="4" id="KW-1003">Cell membrane</keyword>
<dbReference type="SUPFAM" id="SSF82693">
    <property type="entry name" value="Multidrug efflux transporter AcrB pore domain, PN1, PN2, PC1 and PC2 subdomains"/>
    <property type="match status" value="3"/>
</dbReference>
<feature type="transmembrane region" description="Helical" evidence="9">
    <location>
        <begin position="470"/>
        <end position="491"/>
    </location>
</feature>
<keyword evidence="3 9" id="KW-0813">Transport</keyword>
<dbReference type="InterPro" id="IPR004764">
    <property type="entry name" value="MdtF-like"/>
</dbReference>
<keyword evidence="11" id="KW-1185">Reference proteome</keyword>
<organism evidence="10 11">
    <name type="scientific">Marinobacter daepoensis</name>
    <dbReference type="NCBI Taxonomy" id="262077"/>
    <lineage>
        <taxon>Bacteria</taxon>
        <taxon>Pseudomonadati</taxon>
        <taxon>Pseudomonadota</taxon>
        <taxon>Gammaproteobacteria</taxon>
        <taxon>Pseudomonadales</taxon>
        <taxon>Marinobacteraceae</taxon>
        <taxon>Marinobacter</taxon>
    </lineage>
</organism>
<evidence type="ECO:0000256" key="3">
    <source>
        <dbReference type="ARBA" id="ARBA00022448"/>
    </source>
</evidence>
<feature type="transmembrane region" description="Helical" evidence="9">
    <location>
        <begin position="538"/>
        <end position="556"/>
    </location>
</feature>
<dbReference type="Pfam" id="PF00873">
    <property type="entry name" value="ACR_tran"/>
    <property type="match status" value="1"/>
</dbReference>
<evidence type="ECO:0000256" key="4">
    <source>
        <dbReference type="ARBA" id="ARBA00022475"/>
    </source>
</evidence>
<dbReference type="PANTHER" id="PTHR32063:SF76">
    <property type="entry name" value="EFFLUX PUMP MEMBRANE TRANSPORTER"/>
    <property type="match status" value="1"/>
</dbReference>
<keyword evidence="6 9" id="KW-0812">Transmembrane</keyword>
<evidence type="ECO:0000313" key="11">
    <source>
        <dbReference type="Proteomes" id="UP000664344"/>
    </source>
</evidence>
<dbReference type="SUPFAM" id="SSF82866">
    <property type="entry name" value="Multidrug efflux transporter AcrB transmembrane domain"/>
    <property type="match status" value="2"/>
</dbReference>
<dbReference type="EMBL" id="JAFKDB010000008">
    <property type="protein sequence ID" value="MBN7769721.1"/>
    <property type="molecule type" value="Genomic_DNA"/>
</dbReference>
<dbReference type="SUPFAM" id="SSF82714">
    <property type="entry name" value="Multidrug efflux transporter AcrB TolC docking domain, DN and DC subdomains"/>
    <property type="match status" value="2"/>
</dbReference>
<evidence type="ECO:0000256" key="5">
    <source>
        <dbReference type="ARBA" id="ARBA00022519"/>
    </source>
</evidence>
<proteinExistence type="inferred from homology"/>